<protein>
    <recommendedName>
        <fullName evidence="1">Alkylated DNA repair protein AlkB homologue 8 N-terminal domain-containing protein</fullName>
    </recommendedName>
</protein>
<gene>
    <name evidence="2" type="ORF">AALO_G00281870</name>
</gene>
<keyword evidence="3" id="KW-1185">Reference proteome</keyword>
<name>A0AAV6FPM9_9TELE</name>
<dbReference type="AlphaFoldDB" id="A0AAV6FPM9"/>
<dbReference type="InterPro" id="IPR015095">
    <property type="entry name" value="AlkB_hom8_N"/>
</dbReference>
<dbReference type="GO" id="GO:0016706">
    <property type="term" value="F:2-oxoglutarate-dependent dioxygenase activity"/>
    <property type="evidence" value="ECO:0007669"/>
    <property type="project" value="InterPro"/>
</dbReference>
<accession>A0AAV6FPM9</accession>
<evidence type="ECO:0000313" key="2">
    <source>
        <dbReference type="EMBL" id="KAG5263047.1"/>
    </source>
</evidence>
<reference evidence="2" key="1">
    <citation type="submission" date="2020-10" db="EMBL/GenBank/DDBJ databases">
        <title>Chromosome-scale genome assembly of the Allis shad, Alosa alosa.</title>
        <authorList>
            <person name="Margot Z."/>
            <person name="Christophe K."/>
            <person name="Cabau C."/>
            <person name="Louis A."/>
            <person name="Berthelot C."/>
            <person name="Parey E."/>
            <person name="Roest Crollius H."/>
            <person name="Montfort J."/>
            <person name="Robinson-Rechavi M."/>
            <person name="Bucao C."/>
            <person name="Bouchez O."/>
            <person name="Gislard M."/>
            <person name="Lluch J."/>
            <person name="Milhes M."/>
            <person name="Lampietro C."/>
            <person name="Lopez Roques C."/>
            <person name="Donnadieu C."/>
            <person name="Braasch I."/>
            <person name="Desvignes T."/>
            <person name="Postlethwait J."/>
            <person name="Bobe J."/>
            <person name="Guiguen Y."/>
        </authorList>
    </citation>
    <scope>NUCLEOTIDE SEQUENCE</scope>
    <source>
        <strain evidence="2">M-15738</strain>
        <tissue evidence="2">Blood</tissue>
    </source>
</reference>
<dbReference type="EMBL" id="JADWDJ010000022">
    <property type="protein sequence ID" value="KAG5263047.1"/>
    <property type="molecule type" value="Genomic_DNA"/>
</dbReference>
<proteinExistence type="predicted"/>
<dbReference type="GO" id="GO:0008168">
    <property type="term" value="F:methyltransferase activity"/>
    <property type="evidence" value="ECO:0007669"/>
    <property type="project" value="InterPro"/>
</dbReference>
<comment type="caution">
    <text evidence="2">The sequence shown here is derived from an EMBL/GenBank/DDBJ whole genome shotgun (WGS) entry which is preliminary data.</text>
</comment>
<dbReference type="Pfam" id="PF09004">
    <property type="entry name" value="ALKBH8_N"/>
    <property type="match status" value="1"/>
</dbReference>
<evidence type="ECO:0000313" key="3">
    <source>
        <dbReference type="Proteomes" id="UP000823561"/>
    </source>
</evidence>
<feature type="domain" description="Alkylated DNA repair protein AlkB homologue 8 N-terminal" evidence="1">
    <location>
        <begin position="79"/>
        <end position="99"/>
    </location>
</feature>
<sequence>MSSPLCLSADSVKRTLAAINTREGNRDNNLLLNASKTKEIVVDFRRGHTQHLPLTIDGAVVERASSTKFWGCTSVKTSWTTNTASLAKRAQRRLYFLRKTQASKCSTSHHDHILPRHH</sequence>
<evidence type="ECO:0000259" key="1">
    <source>
        <dbReference type="Pfam" id="PF09004"/>
    </source>
</evidence>
<organism evidence="2 3">
    <name type="scientific">Alosa alosa</name>
    <name type="common">allis shad</name>
    <dbReference type="NCBI Taxonomy" id="278164"/>
    <lineage>
        <taxon>Eukaryota</taxon>
        <taxon>Metazoa</taxon>
        <taxon>Chordata</taxon>
        <taxon>Craniata</taxon>
        <taxon>Vertebrata</taxon>
        <taxon>Euteleostomi</taxon>
        <taxon>Actinopterygii</taxon>
        <taxon>Neopterygii</taxon>
        <taxon>Teleostei</taxon>
        <taxon>Clupei</taxon>
        <taxon>Clupeiformes</taxon>
        <taxon>Clupeoidei</taxon>
        <taxon>Clupeidae</taxon>
        <taxon>Alosa</taxon>
    </lineage>
</organism>
<dbReference type="Proteomes" id="UP000823561">
    <property type="component" value="Chromosome 22"/>
</dbReference>